<organism evidence="7 8">
    <name type="scientific">Stutzerimonas nosocomialis</name>
    <dbReference type="NCBI Taxonomy" id="1056496"/>
    <lineage>
        <taxon>Bacteria</taxon>
        <taxon>Pseudomonadati</taxon>
        <taxon>Pseudomonadota</taxon>
        <taxon>Gammaproteobacteria</taxon>
        <taxon>Pseudomonadales</taxon>
        <taxon>Pseudomonadaceae</taxon>
        <taxon>Stutzerimonas</taxon>
    </lineage>
</organism>
<evidence type="ECO:0000256" key="4">
    <source>
        <dbReference type="ARBA" id="ARBA00022989"/>
    </source>
</evidence>
<dbReference type="AlphaFoldDB" id="A0A5R9QCB4"/>
<dbReference type="GO" id="GO:0015093">
    <property type="term" value="F:ferrous iron transmembrane transporter activity"/>
    <property type="evidence" value="ECO:0007669"/>
    <property type="project" value="TreeGrafter"/>
</dbReference>
<feature type="transmembrane region" description="Helical" evidence="6">
    <location>
        <begin position="251"/>
        <end position="272"/>
    </location>
</feature>
<evidence type="ECO:0000313" key="8">
    <source>
        <dbReference type="Proteomes" id="UP000306753"/>
    </source>
</evidence>
<dbReference type="PANTHER" id="PTHR31632:SF2">
    <property type="entry name" value="PLASMA MEMBRANE IRON PERMEASE"/>
    <property type="match status" value="1"/>
</dbReference>
<keyword evidence="4 6" id="KW-1133">Transmembrane helix</keyword>
<dbReference type="RefSeq" id="WP_138412129.1">
    <property type="nucleotide sequence ID" value="NZ_QLAG01000018.1"/>
</dbReference>
<dbReference type="InterPro" id="IPR004923">
    <property type="entry name" value="FTR1/Fip1/EfeU"/>
</dbReference>
<feature type="transmembrane region" description="Helical" evidence="6">
    <location>
        <begin position="38"/>
        <end position="58"/>
    </location>
</feature>
<sequence length="285" mass="30470">MGQSLFIVWRESVEALLVIGILHTWLSQQPGNRHALRMLWGGVIAGLGLASLLAWGILRAGDWLAGPAGEWFHCAMLLTASFLILHMVGWMHRHGRGLERGLVGRAEAQLNSGRGLGLLVLAMLAVAREGSETVVFLYGIGYQQQGASLVGFAAGGVLGFGLALLTYASLRAGSRLFSWRCFFQISEALLLLLGAALLMAGLDRLSGQLMGMELPEVLYGVFGDPLWDSSALLDDGGSLGATLAGLTGYRAMPSLAAALSMAAYWLAVWLWLRPRAPRQTQAVPA</sequence>
<accession>A0A5R9QCB4</accession>
<dbReference type="Proteomes" id="UP000306753">
    <property type="component" value="Unassembled WGS sequence"/>
</dbReference>
<dbReference type="EMBL" id="QLAG01000018">
    <property type="protein sequence ID" value="TLX62731.1"/>
    <property type="molecule type" value="Genomic_DNA"/>
</dbReference>
<evidence type="ECO:0000256" key="2">
    <source>
        <dbReference type="ARBA" id="ARBA00008333"/>
    </source>
</evidence>
<comment type="similarity">
    <text evidence="2">Belongs to the oxidase-dependent Fe transporter (OFeT) (TC 9.A.10.1) family.</text>
</comment>
<dbReference type="PANTHER" id="PTHR31632">
    <property type="entry name" value="IRON TRANSPORTER FTH1"/>
    <property type="match status" value="1"/>
</dbReference>
<evidence type="ECO:0000313" key="7">
    <source>
        <dbReference type="EMBL" id="TLX62731.1"/>
    </source>
</evidence>
<gene>
    <name evidence="7" type="ORF">DN820_14945</name>
</gene>
<keyword evidence="5 6" id="KW-0472">Membrane</keyword>
<feature type="transmembrane region" description="Helical" evidence="6">
    <location>
        <begin position="111"/>
        <end position="127"/>
    </location>
</feature>
<keyword evidence="3 6" id="KW-0812">Transmembrane</keyword>
<feature type="transmembrane region" description="Helical" evidence="6">
    <location>
        <begin position="70"/>
        <end position="90"/>
    </location>
</feature>
<evidence type="ECO:0000256" key="3">
    <source>
        <dbReference type="ARBA" id="ARBA00022692"/>
    </source>
</evidence>
<dbReference type="GO" id="GO:0033573">
    <property type="term" value="C:high-affinity iron permease complex"/>
    <property type="evidence" value="ECO:0007669"/>
    <property type="project" value="InterPro"/>
</dbReference>
<proteinExistence type="inferred from homology"/>
<protein>
    <submittedName>
        <fullName evidence="7">FTR1 family iron permease</fullName>
    </submittedName>
</protein>
<dbReference type="Pfam" id="PF03239">
    <property type="entry name" value="FTR1"/>
    <property type="match status" value="1"/>
</dbReference>
<keyword evidence="8" id="KW-1185">Reference proteome</keyword>
<evidence type="ECO:0000256" key="5">
    <source>
        <dbReference type="ARBA" id="ARBA00023136"/>
    </source>
</evidence>
<feature type="transmembrane region" description="Helical" evidence="6">
    <location>
        <begin position="182"/>
        <end position="202"/>
    </location>
</feature>
<evidence type="ECO:0000256" key="1">
    <source>
        <dbReference type="ARBA" id="ARBA00004141"/>
    </source>
</evidence>
<comment type="subcellular location">
    <subcellularLocation>
        <location evidence="1">Membrane</location>
        <topology evidence="1">Multi-pass membrane protein</topology>
    </subcellularLocation>
</comment>
<reference evidence="7 8" key="1">
    <citation type="journal article" date="2017" name="Eur. J. Clin. Microbiol. Infect. Dis.">
        <title>Uncommonly isolated clinical Pseudomonas: identification and phylogenetic assignation.</title>
        <authorList>
            <person name="Mulet M."/>
            <person name="Gomila M."/>
            <person name="Ramirez A."/>
            <person name="Cardew S."/>
            <person name="Moore E.R."/>
            <person name="Lalucat J."/>
            <person name="Garcia-Valdes E."/>
        </authorList>
    </citation>
    <scope>NUCLEOTIDE SEQUENCE [LARGE SCALE GENOMIC DNA]</scope>
    <source>
        <strain evidence="7 8">SD129</strain>
    </source>
</reference>
<feature type="transmembrane region" description="Helical" evidence="6">
    <location>
        <begin position="147"/>
        <end position="170"/>
    </location>
</feature>
<name>A0A5R9QCB4_9GAMM</name>
<comment type="caution">
    <text evidence="7">The sequence shown here is derived from an EMBL/GenBank/DDBJ whole genome shotgun (WGS) entry which is preliminary data.</text>
</comment>
<evidence type="ECO:0000256" key="6">
    <source>
        <dbReference type="SAM" id="Phobius"/>
    </source>
</evidence>